<name>A0ABV6JY48_9PROT</name>
<keyword evidence="3" id="KW-1185">Reference proteome</keyword>
<feature type="transmembrane region" description="Helical" evidence="1">
    <location>
        <begin position="58"/>
        <end position="83"/>
    </location>
</feature>
<gene>
    <name evidence="2" type="ORF">ACFFGY_19135</name>
</gene>
<evidence type="ECO:0008006" key="4">
    <source>
        <dbReference type="Google" id="ProtNLM"/>
    </source>
</evidence>
<dbReference type="RefSeq" id="WP_377046127.1">
    <property type="nucleotide sequence ID" value="NZ_JBHLUN010000015.1"/>
</dbReference>
<keyword evidence="1" id="KW-0472">Membrane</keyword>
<evidence type="ECO:0000313" key="2">
    <source>
        <dbReference type="EMBL" id="MFC0410375.1"/>
    </source>
</evidence>
<proteinExistence type="predicted"/>
<reference evidence="2 3" key="1">
    <citation type="submission" date="2024-09" db="EMBL/GenBank/DDBJ databases">
        <authorList>
            <person name="Sun Q."/>
            <person name="Mori K."/>
        </authorList>
    </citation>
    <scope>NUCLEOTIDE SEQUENCE [LARGE SCALE GENOMIC DNA]</scope>
    <source>
        <strain evidence="2 3">TBRC 5777</strain>
    </source>
</reference>
<organism evidence="2 3">
    <name type="scientific">Roseomonas elaeocarpi</name>
    <dbReference type="NCBI Taxonomy" id="907779"/>
    <lineage>
        <taxon>Bacteria</taxon>
        <taxon>Pseudomonadati</taxon>
        <taxon>Pseudomonadota</taxon>
        <taxon>Alphaproteobacteria</taxon>
        <taxon>Acetobacterales</taxon>
        <taxon>Roseomonadaceae</taxon>
        <taxon>Roseomonas</taxon>
    </lineage>
</organism>
<feature type="transmembrane region" description="Helical" evidence="1">
    <location>
        <begin position="30"/>
        <end position="52"/>
    </location>
</feature>
<dbReference type="Proteomes" id="UP001589865">
    <property type="component" value="Unassembled WGS sequence"/>
</dbReference>
<keyword evidence="1" id="KW-0812">Transmembrane</keyword>
<evidence type="ECO:0000313" key="3">
    <source>
        <dbReference type="Proteomes" id="UP001589865"/>
    </source>
</evidence>
<comment type="caution">
    <text evidence="2">The sequence shown here is derived from an EMBL/GenBank/DDBJ whole genome shotgun (WGS) entry which is preliminary data.</text>
</comment>
<evidence type="ECO:0000256" key="1">
    <source>
        <dbReference type="SAM" id="Phobius"/>
    </source>
</evidence>
<accession>A0ABV6JY48</accession>
<dbReference type="EMBL" id="JBHLUN010000015">
    <property type="protein sequence ID" value="MFC0410375.1"/>
    <property type="molecule type" value="Genomic_DNA"/>
</dbReference>
<sequence length="135" mass="14322">MLRALRLLGMAAQAESQRLKVNVGSKINGLLYWAVAGVFGIAAFVLLHILIYNGVFVYFGPVGAAGILLLIDLVVALVMALIAMRGAHPRAELEARAIRDVALSGAAEELFLGVAKRSAPMALAGGVLMTLLRRR</sequence>
<keyword evidence="1" id="KW-1133">Transmembrane helix</keyword>
<protein>
    <recommendedName>
        <fullName evidence="4">Phage holin family protein</fullName>
    </recommendedName>
</protein>